<evidence type="ECO:0000256" key="14">
    <source>
        <dbReference type="ARBA" id="ARBA00023316"/>
    </source>
</evidence>
<comment type="catalytic activity">
    <reaction evidence="15">
        <text>Preferential cleavage: (Ac)2-L-Lys-D-Ala-|-D-Ala. Also transpeptidation of peptidyl-alanyl moieties that are N-acyl substituents of D-alanine.</text>
        <dbReference type="EC" id="3.4.16.4"/>
    </reaction>
</comment>
<evidence type="ECO:0000256" key="16">
    <source>
        <dbReference type="ARBA" id="ARBA00049902"/>
    </source>
</evidence>
<evidence type="ECO:0000256" key="7">
    <source>
        <dbReference type="ARBA" id="ARBA00022676"/>
    </source>
</evidence>
<feature type="domain" description="Glycosyl transferase family 51" evidence="19">
    <location>
        <begin position="127"/>
        <end position="295"/>
    </location>
</feature>
<dbReference type="AlphaFoldDB" id="A0A1F6FLK7"/>
<dbReference type="InterPro" id="IPR012338">
    <property type="entry name" value="Beta-lactam/transpept-like"/>
</dbReference>
<keyword evidence="4" id="KW-1003">Cell membrane</keyword>
<feature type="domain" description="Penicillin-binding protein transpeptidase" evidence="18">
    <location>
        <begin position="386"/>
        <end position="668"/>
    </location>
</feature>
<dbReference type="InterPro" id="IPR050396">
    <property type="entry name" value="Glycosyltr_51/Transpeptidase"/>
</dbReference>
<dbReference type="GO" id="GO:0009002">
    <property type="term" value="F:serine-type D-Ala-D-Ala carboxypeptidase activity"/>
    <property type="evidence" value="ECO:0007669"/>
    <property type="project" value="UniProtKB-EC"/>
</dbReference>
<evidence type="ECO:0000256" key="12">
    <source>
        <dbReference type="ARBA" id="ARBA00023136"/>
    </source>
</evidence>
<dbReference type="Proteomes" id="UP000179136">
    <property type="component" value="Unassembled WGS sequence"/>
</dbReference>
<keyword evidence="9" id="KW-0378">Hydrolase</keyword>
<evidence type="ECO:0000313" key="20">
    <source>
        <dbReference type="EMBL" id="OGG86754.1"/>
    </source>
</evidence>
<evidence type="ECO:0000256" key="15">
    <source>
        <dbReference type="ARBA" id="ARBA00034000"/>
    </source>
</evidence>
<name>A0A1F6FLK7_9BACT</name>
<protein>
    <submittedName>
        <fullName evidence="20">Uncharacterized protein</fullName>
    </submittedName>
</protein>
<keyword evidence="7" id="KW-0328">Glycosyltransferase</keyword>
<dbReference type="GO" id="GO:0030288">
    <property type="term" value="C:outer membrane-bounded periplasmic space"/>
    <property type="evidence" value="ECO:0007669"/>
    <property type="project" value="TreeGrafter"/>
</dbReference>
<dbReference type="InterPro" id="IPR036950">
    <property type="entry name" value="PBP_transglycosylase"/>
</dbReference>
<dbReference type="GO" id="GO:0008955">
    <property type="term" value="F:peptidoglycan glycosyltransferase activity"/>
    <property type="evidence" value="ECO:0007669"/>
    <property type="project" value="UniProtKB-EC"/>
</dbReference>
<dbReference type="Gene3D" id="3.40.710.10">
    <property type="entry name" value="DD-peptidase/beta-lactamase superfamily"/>
    <property type="match status" value="1"/>
</dbReference>
<comment type="catalytic activity">
    <reaction evidence="16">
        <text>[GlcNAc-(1-&gt;4)-Mur2Ac(oyl-L-Ala-gamma-D-Glu-L-Lys-D-Ala-D-Ala)](n)-di-trans,octa-cis-undecaprenyl diphosphate + beta-D-GlcNAc-(1-&gt;4)-Mur2Ac(oyl-L-Ala-gamma-D-Glu-L-Lys-D-Ala-D-Ala)-di-trans,octa-cis-undecaprenyl diphosphate = [GlcNAc-(1-&gt;4)-Mur2Ac(oyl-L-Ala-gamma-D-Glu-L-Lys-D-Ala-D-Ala)](n+1)-di-trans,octa-cis-undecaprenyl diphosphate + di-trans,octa-cis-undecaprenyl diphosphate + H(+)</text>
        <dbReference type="Rhea" id="RHEA:23708"/>
        <dbReference type="Rhea" id="RHEA-COMP:9602"/>
        <dbReference type="Rhea" id="RHEA-COMP:9603"/>
        <dbReference type="ChEBI" id="CHEBI:15378"/>
        <dbReference type="ChEBI" id="CHEBI:58405"/>
        <dbReference type="ChEBI" id="CHEBI:60033"/>
        <dbReference type="ChEBI" id="CHEBI:78435"/>
        <dbReference type="EC" id="2.4.99.28"/>
    </reaction>
</comment>
<keyword evidence="13" id="KW-0511">Multifunctional enzyme</keyword>
<dbReference type="InterPro" id="IPR023346">
    <property type="entry name" value="Lysozyme-like_dom_sf"/>
</dbReference>
<dbReference type="STRING" id="1798561.A3B87_01100"/>
<keyword evidence="17" id="KW-0812">Transmembrane</keyword>
<dbReference type="EMBL" id="MFMW01000027">
    <property type="protein sequence ID" value="OGG86754.1"/>
    <property type="molecule type" value="Genomic_DNA"/>
</dbReference>
<evidence type="ECO:0000256" key="8">
    <source>
        <dbReference type="ARBA" id="ARBA00022679"/>
    </source>
</evidence>
<dbReference type="GO" id="GO:0009252">
    <property type="term" value="P:peptidoglycan biosynthetic process"/>
    <property type="evidence" value="ECO:0007669"/>
    <property type="project" value="UniProtKB-KW"/>
</dbReference>
<evidence type="ECO:0000256" key="2">
    <source>
        <dbReference type="ARBA" id="ARBA00007090"/>
    </source>
</evidence>
<dbReference type="GO" id="GO:0006508">
    <property type="term" value="P:proteolysis"/>
    <property type="evidence" value="ECO:0007669"/>
    <property type="project" value="UniProtKB-KW"/>
</dbReference>
<dbReference type="InterPro" id="IPR013783">
    <property type="entry name" value="Ig-like_fold"/>
</dbReference>
<evidence type="ECO:0000256" key="6">
    <source>
        <dbReference type="ARBA" id="ARBA00022670"/>
    </source>
</evidence>
<keyword evidence="17" id="KW-1133">Transmembrane helix</keyword>
<reference evidence="20 21" key="1">
    <citation type="journal article" date="2016" name="Nat. Commun.">
        <title>Thousands of microbial genomes shed light on interconnected biogeochemical processes in an aquifer system.</title>
        <authorList>
            <person name="Anantharaman K."/>
            <person name="Brown C.T."/>
            <person name="Hug L.A."/>
            <person name="Sharon I."/>
            <person name="Castelle C.J."/>
            <person name="Probst A.J."/>
            <person name="Thomas B.C."/>
            <person name="Singh A."/>
            <person name="Wilkins M.J."/>
            <person name="Karaoz U."/>
            <person name="Brodie E.L."/>
            <person name="Williams K.H."/>
            <person name="Hubbard S.S."/>
            <person name="Banfield J.F."/>
        </authorList>
    </citation>
    <scope>NUCLEOTIDE SEQUENCE [LARGE SCALE GENOMIC DNA]</scope>
</reference>
<keyword evidence="8" id="KW-0808">Transferase</keyword>
<proteinExistence type="inferred from homology"/>
<keyword evidence="14" id="KW-0961">Cell wall biogenesis/degradation</keyword>
<dbReference type="FunFam" id="1.10.3810.10:FF:000001">
    <property type="entry name" value="Penicillin-binding protein 1A"/>
    <property type="match status" value="1"/>
</dbReference>
<evidence type="ECO:0000256" key="4">
    <source>
        <dbReference type="ARBA" id="ARBA00022475"/>
    </source>
</evidence>
<evidence type="ECO:0000313" key="21">
    <source>
        <dbReference type="Proteomes" id="UP000179136"/>
    </source>
</evidence>
<dbReference type="SUPFAM" id="SSF56601">
    <property type="entry name" value="beta-lactamase/transpeptidase-like"/>
    <property type="match status" value="1"/>
</dbReference>
<dbReference type="SUPFAM" id="SSF53955">
    <property type="entry name" value="Lysozyme-like"/>
    <property type="match status" value="1"/>
</dbReference>
<evidence type="ECO:0000256" key="1">
    <source>
        <dbReference type="ARBA" id="ARBA00004236"/>
    </source>
</evidence>
<dbReference type="NCBIfam" id="TIGR02074">
    <property type="entry name" value="PBP_1a_fam"/>
    <property type="match status" value="1"/>
</dbReference>
<evidence type="ECO:0000256" key="9">
    <source>
        <dbReference type="ARBA" id="ARBA00022801"/>
    </source>
</evidence>
<dbReference type="Gene3D" id="1.10.3810.10">
    <property type="entry name" value="Biosynthetic peptidoglycan transglycosylase-like"/>
    <property type="match status" value="1"/>
</dbReference>
<dbReference type="GO" id="GO:0071555">
    <property type="term" value="P:cell wall organization"/>
    <property type="evidence" value="ECO:0007669"/>
    <property type="project" value="UniProtKB-KW"/>
</dbReference>
<dbReference type="Pfam" id="PF17957">
    <property type="entry name" value="Big_7"/>
    <property type="match status" value="1"/>
</dbReference>
<evidence type="ECO:0000256" key="11">
    <source>
        <dbReference type="ARBA" id="ARBA00022984"/>
    </source>
</evidence>
<comment type="similarity">
    <text evidence="3">In the N-terminal section; belongs to the glycosyltransferase 51 family.</text>
</comment>
<feature type="transmembrane region" description="Helical" evidence="17">
    <location>
        <begin position="73"/>
        <end position="92"/>
    </location>
</feature>
<comment type="subcellular location">
    <subcellularLocation>
        <location evidence="1">Cell membrane</location>
    </subcellularLocation>
</comment>
<accession>A0A1F6FLK7</accession>
<dbReference type="GO" id="GO:0008360">
    <property type="term" value="P:regulation of cell shape"/>
    <property type="evidence" value="ECO:0007669"/>
    <property type="project" value="UniProtKB-KW"/>
</dbReference>
<keyword evidence="10" id="KW-0133">Cell shape</keyword>
<keyword evidence="12 17" id="KW-0472">Membrane</keyword>
<evidence type="ECO:0000259" key="19">
    <source>
        <dbReference type="Pfam" id="PF00912"/>
    </source>
</evidence>
<dbReference type="Pfam" id="PF00905">
    <property type="entry name" value="Transpeptidase"/>
    <property type="match status" value="1"/>
</dbReference>
<dbReference type="Pfam" id="PF00912">
    <property type="entry name" value="Transgly"/>
    <property type="match status" value="1"/>
</dbReference>
<keyword evidence="5" id="KW-0121">Carboxypeptidase</keyword>
<dbReference type="PANTHER" id="PTHR32282:SF11">
    <property type="entry name" value="PENICILLIN-BINDING PROTEIN 1B"/>
    <property type="match status" value="1"/>
</dbReference>
<evidence type="ECO:0000256" key="10">
    <source>
        <dbReference type="ARBA" id="ARBA00022960"/>
    </source>
</evidence>
<dbReference type="Gene3D" id="2.60.40.10">
    <property type="entry name" value="Immunoglobulins"/>
    <property type="match status" value="1"/>
</dbReference>
<dbReference type="GO" id="GO:0005886">
    <property type="term" value="C:plasma membrane"/>
    <property type="evidence" value="ECO:0007669"/>
    <property type="project" value="UniProtKB-SubCell"/>
</dbReference>
<dbReference type="InterPro" id="IPR001460">
    <property type="entry name" value="PCN-bd_Tpept"/>
</dbReference>
<gene>
    <name evidence="20" type="ORF">A3B87_01100</name>
</gene>
<keyword evidence="6" id="KW-0645">Protease</keyword>
<evidence type="ECO:0000256" key="17">
    <source>
        <dbReference type="SAM" id="Phobius"/>
    </source>
</evidence>
<dbReference type="PANTHER" id="PTHR32282">
    <property type="entry name" value="BINDING PROTEIN TRANSPEPTIDASE, PUTATIVE-RELATED"/>
    <property type="match status" value="1"/>
</dbReference>
<sequence length="984" mass="110347">MPIPALKVKSPQSWKNKKSYPSDKLIKKRRAAFSFNKHRRGAKLKVPKRLMYFGKRDSGGWLKNALVRKLLRFGIYIAVIILVIGIATFFYYSSQVPTREEFIASAEGSTTKIYDRTGTIVLYDLSGEMNKEWLPLDQIPEQVKWAVIAIEDDQFYAHRGFDFPALVKVGLHELLGIGPQRGGSTITQQLVKNALLSPEKTYRRKIKEMIIAYQMEKKFSKDEILELYFNVVPYGSTAYGVEAAAQAYFGKSASQLDLAEGAVLAAMLKATTYYSPHGSHLDELLDRQHFVLNQMVKLGYIDEQAVKAAMERQLDFKNLPPSIKAPHYVLYIKELLAEKYGEEMVAKGGLKVISSLDWDKQQLAEEALKKGVEKNETNYGAHNAALVSIDARTGEVLAMVGSRDYFNEEYDGAVNVTMRPRQPGSSFKPVVYAASFLKGLSPETILFDVVTKFKTDVEGEYEPHNYDDKEHGPLPIRKALAGSLNIPAVKTIYLTGVENVLNLAEKMGYTTLADRSRFGLSLVLGGGEVKLIDHAKAFAVFAQNGQRHNLQYILQVSDKNSNVLEEFNAADNPGEEVLEPQVAKEINSILSDDNSRAYIFGVGSQLTLPDRPVAAKTGTTNDYKDAWTIGYTPSLVTGVWVGNNNNAEMKRGADGSIVAAPIWNEYMKKALAGMPVENFEAPAQEELPEKPMLNGQIGQENLVQIDRVSGKLATPLTPPSFIEEKNFQEVHCILHYVNINNILGSIPEHPENDPQYENWEAAVKRWAMENKLEVSAVQPTAYDDIHTEENRPNLEIRTPSDGAQFNSLNLNVEVAVTTKRAISRLEYYLDNQLLAKVTRWPFNLASYELAGFGNGEKWLRVIAYDDIDNSREKSVRIYLNLSGEYAEPLVWLAPVENDKIYAEQMPYNLLVRINNYSLYNKVDFYMKKGDGSSTWIGYSEVKSAEAGTLLTEALPGEYDFYAVLTGKDGRVIKDKGIRVKINEQ</sequence>
<dbReference type="InterPro" id="IPR001264">
    <property type="entry name" value="Glyco_trans_51"/>
</dbReference>
<organism evidence="20 21">
    <name type="scientific">Candidatus Kuenenbacteria bacterium RIFCSPHIGHO2_02_FULL_39_13</name>
    <dbReference type="NCBI Taxonomy" id="1798561"/>
    <lineage>
        <taxon>Bacteria</taxon>
        <taxon>Candidatus Kueneniibacteriota</taxon>
    </lineage>
</organism>
<evidence type="ECO:0000256" key="3">
    <source>
        <dbReference type="ARBA" id="ARBA00007739"/>
    </source>
</evidence>
<comment type="similarity">
    <text evidence="2">In the C-terminal section; belongs to the transpeptidase family.</text>
</comment>
<dbReference type="GO" id="GO:0008658">
    <property type="term" value="F:penicillin binding"/>
    <property type="evidence" value="ECO:0007669"/>
    <property type="project" value="InterPro"/>
</dbReference>
<evidence type="ECO:0000256" key="5">
    <source>
        <dbReference type="ARBA" id="ARBA00022645"/>
    </source>
</evidence>
<evidence type="ECO:0000259" key="18">
    <source>
        <dbReference type="Pfam" id="PF00905"/>
    </source>
</evidence>
<keyword evidence="11" id="KW-0573">Peptidoglycan synthesis</keyword>
<evidence type="ECO:0000256" key="13">
    <source>
        <dbReference type="ARBA" id="ARBA00023268"/>
    </source>
</evidence>
<comment type="caution">
    <text evidence="20">The sequence shown here is derived from an EMBL/GenBank/DDBJ whole genome shotgun (WGS) entry which is preliminary data.</text>
</comment>